<dbReference type="PANTHER" id="PTHR34148">
    <property type="entry name" value="ADENOSYLCOBINAMIDE-GDP RIBAZOLETRANSFERASE"/>
    <property type="match status" value="1"/>
</dbReference>
<dbReference type="HAMAP" id="MF_00719">
    <property type="entry name" value="CobS"/>
    <property type="match status" value="1"/>
</dbReference>
<dbReference type="EMBL" id="DQYG01000044">
    <property type="protein sequence ID" value="HDD31202.1"/>
    <property type="molecule type" value="Genomic_DNA"/>
</dbReference>
<dbReference type="EC" id="2.7.8.26" evidence="5 19"/>
<comment type="similarity">
    <text evidence="4 19">Belongs to the CobS family.</text>
</comment>
<feature type="transmembrane region" description="Helical" evidence="19">
    <location>
        <begin position="24"/>
        <end position="44"/>
    </location>
</feature>
<comment type="function">
    <text evidence="14 19">Joins adenosylcobinamide-GDP and alpha-ribazole to generate adenosylcobalamin (Ado-cobalamin). Also synthesizes adenosylcobalamin 5'-phosphate from adenosylcobinamide-GDP and alpha-ribazole 5'-phosphate.</text>
</comment>
<proteinExistence type="inferred from homology"/>
<evidence type="ECO:0000256" key="12">
    <source>
        <dbReference type="ARBA" id="ARBA00022989"/>
    </source>
</evidence>
<feature type="transmembrane region" description="Helical" evidence="19">
    <location>
        <begin position="50"/>
        <end position="70"/>
    </location>
</feature>
<evidence type="ECO:0000313" key="20">
    <source>
        <dbReference type="EMBL" id="HDD31202.1"/>
    </source>
</evidence>
<comment type="caution">
    <text evidence="20">The sequence shown here is derived from an EMBL/GenBank/DDBJ whole genome shotgun (WGS) entry which is preliminary data.</text>
</comment>
<reference evidence="20" key="1">
    <citation type="journal article" date="2020" name="mSystems">
        <title>Genome- and Community-Level Interaction Insights into Carbon Utilization and Element Cycling Functions of Hydrothermarchaeota in Hydrothermal Sediment.</title>
        <authorList>
            <person name="Zhou Z."/>
            <person name="Liu Y."/>
            <person name="Xu W."/>
            <person name="Pan J."/>
            <person name="Luo Z.H."/>
            <person name="Li M."/>
        </authorList>
    </citation>
    <scope>NUCLEOTIDE SEQUENCE [LARGE SCALE GENOMIC DNA]</scope>
    <source>
        <strain evidence="20">HyVt-151</strain>
    </source>
</reference>
<dbReference type="AlphaFoldDB" id="A0A7C0Y1N4"/>
<dbReference type="Proteomes" id="UP000886210">
    <property type="component" value="Unassembled WGS sequence"/>
</dbReference>
<evidence type="ECO:0000256" key="1">
    <source>
        <dbReference type="ARBA" id="ARBA00001946"/>
    </source>
</evidence>
<feature type="transmembrane region" description="Helical" evidence="19">
    <location>
        <begin position="118"/>
        <end position="138"/>
    </location>
</feature>
<keyword evidence="7 19" id="KW-1003">Cell membrane</keyword>
<evidence type="ECO:0000256" key="17">
    <source>
        <dbReference type="ARBA" id="ARBA00048623"/>
    </source>
</evidence>
<evidence type="ECO:0000256" key="18">
    <source>
        <dbReference type="ARBA" id="ARBA00049504"/>
    </source>
</evidence>
<dbReference type="GO" id="GO:0051073">
    <property type="term" value="F:adenosylcobinamide-GDP ribazoletransferase activity"/>
    <property type="evidence" value="ECO:0007669"/>
    <property type="project" value="UniProtKB-UniRule"/>
</dbReference>
<evidence type="ECO:0000256" key="2">
    <source>
        <dbReference type="ARBA" id="ARBA00004651"/>
    </source>
</evidence>
<keyword evidence="11 19" id="KW-0460">Magnesium</keyword>
<keyword evidence="10 19" id="KW-0812">Transmembrane</keyword>
<dbReference type="GO" id="GO:0008818">
    <property type="term" value="F:cobalamin 5'-phosphate synthase activity"/>
    <property type="evidence" value="ECO:0007669"/>
    <property type="project" value="UniProtKB-UniRule"/>
</dbReference>
<evidence type="ECO:0000256" key="5">
    <source>
        <dbReference type="ARBA" id="ARBA00013200"/>
    </source>
</evidence>
<sequence>MRNLIPFMTRIPLHGDFEKARQEIWAFPMLAVITSALSTIALYFNIPLKNILAVLFLYFIIGLLHLDGLADWADGIMVKGDRERKIKAMKDLNTGVAGIFAVVMVLFIQVYSLSYAPFYALFLAELNSKYAMVLALAAKKPLGKGLGAYFMETMNRKQLFIGSLIYTALLLSLVAYDQKAVFSVLGLLIGAYIIKLSLDNFGGINGDCIGATAEITRTGTLLILAFVSTCCACFQH</sequence>
<evidence type="ECO:0000256" key="8">
    <source>
        <dbReference type="ARBA" id="ARBA00022573"/>
    </source>
</evidence>
<evidence type="ECO:0000256" key="10">
    <source>
        <dbReference type="ARBA" id="ARBA00022692"/>
    </source>
</evidence>
<evidence type="ECO:0000256" key="19">
    <source>
        <dbReference type="HAMAP-Rule" id="MF_00719"/>
    </source>
</evidence>
<feature type="transmembrane region" description="Helical" evidence="19">
    <location>
        <begin position="182"/>
        <end position="198"/>
    </location>
</feature>
<accession>A0A7C0Y1N4</accession>
<keyword evidence="12 19" id="KW-1133">Transmembrane helix</keyword>
<dbReference type="UniPathway" id="UPA00148">
    <property type="reaction ID" value="UER00238"/>
</dbReference>
<dbReference type="GO" id="GO:0009236">
    <property type="term" value="P:cobalamin biosynthetic process"/>
    <property type="evidence" value="ECO:0007669"/>
    <property type="project" value="UniProtKB-UniRule"/>
</dbReference>
<evidence type="ECO:0000256" key="15">
    <source>
        <dbReference type="ARBA" id="ARBA00032605"/>
    </source>
</evidence>
<evidence type="ECO:0000256" key="3">
    <source>
        <dbReference type="ARBA" id="ARBA00004663"/>
    </source>
</evidence>
<feature type="transmembrane region" description="Helical" evidence="19">
    <location>
        <begin position="159"/>
        <end position="176"/>
    </location>
</feature>
<dbReference type="InterPro" id="IPR003805">
    <property type="entry name" value="CobS"/>
</dbReference>
<name>A0A7C0Y1N4_THELI</name>
<keyword evidence="13 19" id="KW-0472">Membrane</keyword>
<organism evidence="20">
    <name type="scientific">Thermococcus litoralis</name>
    <dbReference type="NCBI Taxonomy" id="2265"/>
    <lineage>
        <taxon>Archaea</taxon>
        <taxon>Methanobacteriati</taxon>
        <taxon>Methanobacteriota</taxon>
        <taxon>Thermococci</taxon>
        <taxon>Thermococcales</taxon>
        <taxon>Thermococcaceae</taxon>
        <taxon>Thermococcus</taxon>
    </lineage>
</organism>
<comment type="subcellular location">
    <subcellularLocation>
        <location evidence="2 19">Cell membrane</location>
        <topology evidence="2 19">Multi-pass membrane protein</topology>
    </subcellularLocation>
</comment>
<comment type="pathway">
    <text evidence="3 19">Cofactor biosynthesis; adenosylcobalamin biosynthesis; adenosylcobalamin from cob(II)yrinate a,c-diamide: step 7/7.</text>
</comment>
<feature type="transmembrane region" description="Helical" evidence="19">
    <location>
        <begin position="91"/>
        <end position="112"/>
    </location>
</feature>
<evidence type="ECO:0000256" key="16">
    <source>
        <dbReference type="ARBA" id="ARBA00032853"/>
    </source>
</evidence>
<evidence type="ECO:0000256" key="6">
    <source>
        <dbReference type="ARBA" id="ARBA00015850"/>
    </source>
</evidence>
<evidence type="ECO:0000256" key="11">
    <source>
        <dbReference type="ARBA" id="ARBA00022842"/>
    </source>
</evidence>
<evidence type="ECO:0000256" key="14">
    <source>
        <dbReference type="ARBA" id="ARBA00025228"/>
    </source>
</evidence>
<keyword evidence="9 19" id="KW-0808">Transferase</keyword>
<dbReference type="Pfam" id="PF02654">
    <property type="entry name" value="CobS"/>
    <property type="match status" value="1"/>
</dbReference>
<dbReference type="GO" id="GO:0005886">
    <property type="term" value="C:plasma membrane"/>
    <property type="evidence" value="ECO:0007669"/>
    <property type="project" value="UniProtKB-SubCell"/>
</dbReference>
<dbReference type="NCBIfam" id="TIGR00317">
    <property type="entry name" value="cobS"/>
    <property type="match status" value="1"/>
</dbReference>
<dbReference type="PANTHER" id="PTHR34148:SF1">
    <property type="entry name" value="ADENOSYLCOBINAMIDE-GDP RIBAZOLETRANSFERASE"/>
    <property type="match status" value="1"/>
</dbReference>
<comment type="cofactor">
    <cofactor evidence="1 19">
        <name>Mg(2+)</name>
        <dbReference type="ChEBI" id="CHEBI:18420"/>
    </cofactor>
</comment>
<evidence type="ECO:0000256" key="9">
    <source>
        <dbReference type="ARBA" id="ARBA00022679"/>
    </source>
</evidence>
<comment type="catalytic activity">
    <reaction evidence="18 19">
        <text>alpha-ribazole 5'-phosphate + adenosylcob(III)inamide-GDP = adenosylcob(III)alamin 5'-phosphate + GMP + H(+)</text>
        <dbReference type="Rhea" id="RHEA:23560"/>
        <dbReference type="ChEBI" id="CHEBI:15378"/>
        <dbReference type="ChEBI" id="CHEBI:57918"/>
        <dbReference type="ChEBI" id="CHEBI:58115"/>
        <dbReference type="ChEBI" id="CHEBI:60487"/>
        <dbReference type="ChEBI" id="CHEBI:60493"/>
        <dbReference type="EC" id="2.7.8.26"/>
    </reaction>
</comment>
<evidence type="ECO:0000256" key="4">
    <source>
        <dbReference type="ARBA" id="ARBA00010561"/>
    </source>
</evidence>
<evidence type="ECO:0000256" key="13">
    <source>
        <dbReference type="ARBA" id="ARBA00023136"/>
    </source>
</evidence>
<protein>
    <recommendedName>
        <fullName evidence="6 19">Adenosylcobinamide-GDP ribazoletransferase</fullName>
        <ecNumber evidence="5 19">2.7.8.26</ecNumber>
    </recommendedName>
    <alternativeName>
        <fullName evidence="16 19">Cobalamin synthase</fullName>
    </alternativeName>
    <alternativeName>
        <fullName evidence="15 19">Cobalamin-5'-phosphate synthase</fullName>
    </alternativeName>
</protein>
<keyword evidence="8 19" id="KW-0169">Cobalamin biosynthesis</keyword>
<gene>
    <name evidence="19" type="primary">cobS</name>
    <name evidence="20" type="ORF">ENF72_01065</name>
</gene>
<evidence type="ECO:0000256" key="7">
    <source>
        <dbReference type="ARBA" id="ARBA00022475"/>
    </source>
</evidence>
<comment type="catalytic activity">
    <reaction evidence="17 19">
        <text>alpha-ribazole + adenosylcob(III)inamide-GDP = adenosylcob(III)alamin + GMP + H(+)</text>
        <dbReference type="Rhea" id="RHEA:16049"/>
        <dbReference type="ChEBI" id="CHEBI:10329"/>
        <dbReference type="ChEBI" id="CHEBI:15378"/>
        <dbReference type="ChEBI" id="CHEBI:18408"/>
        <dbReference type="ChEBI" id="CHEBI:58115"/>
        <dbReference type="ChEBI" id="CHEBI:60487"/>
        <dbReference type="EC" id="2.7.8.26"/>
    </reaction>
</comment>